<evidence type="ECO:0000313" key="2">
    <source>
        <dbReference type="Proteomes" id="UP001186974"/>
    </source>
</evidence>
<accession>A0ACC3CUM9</accession>
<sequence length="279" mass="29440">MKNAELEALLKQRGLPHTGKKADLVSRLQEDDGKQSTDPGAATGADAPVAATAEDEIDWNDDEPPKPAEATSEPAAAAMAAGGVGRVENPTAVPNQVVDATDINNADTTVHPPAETEEVATGATGEAAVEEKPEEPKPDFSRGLADISMEEELEKRRARAKKFGIEETDEEAIKKIERAKKFGTEGGESGGPKGLNEALPERRPKRGREDSEGARGDFKRGRGRGRFNRGGGGGGNGGRGPRRDGARVEKSSGGGTSWMNDKDRAAAEARKSRFQSSTS</sequence>
<evidence type="ECO:0000313" key="1">
    <source>
        <dbReference type="EMBL" id="KAK3044739.1"/>
    </source>
</evidence>
<dbReference type="EMBL" id="JAWDJW010011536">
    <property type="protein sequence ID" value="KAK3044739.1"/>
    <property type="molecule type" value="Genomic_DNA"/>
</dbReference>
<reference evidence="1" key="1">
    <citation type="submission" date="2024-09" db="EMBL/GenBank/DDBJ databases">
        <title>Black Yeasts Isolated from many extreme environments.</title>
        <authorList>
            <person name="Coleine C."/>
            <person name="Stajich J.E."/>
            <person name="Selbmann L."/>
        </authorList>
    </citation>
    <scope>NUCLEOTIDE SEQUENCE</scope>
    <source>
        <strain evidence="1">CCFEE 5737</strain>
    </source>
</reference>
<keyword evidence="2" id="KW-1185">Reference proteome</keyword>
<organism evidence="1 2">
    <name type="scientific">Coniosporium uncinatum</name>
    <dbReference type="NCBI Taxonomy" id="93489"/>
    <lineage>
        <taxon>Eukaryota</taxon>
        <taxon>Fungi</taxon>
        <taxon>Dikarya</taxon>
        <taxon>Ascomycota</taxon>
        <taxon>Pezizomycotina</taxon>
        <taxon>Dothideomycetes</taxon>
        <taxon>Dothideomycetes incertae sedis</taxon>
        <taxon>Coniosporium</taxon>
    </lineage>
</organism>
<dbReference type="Proteomes" id="UP001186974">
    <property type="component" value="Unassembled WGS sequence"/>
</dbReference>
<gene>
    <name evidence="1" type="ORF">LTS18_000486</name>
</gene>
<proteinExistence type="predicted"/>
<name>A0ACC3CUM9_9PEZI</name>
<protein>
    <submittedName>
        <fullName evidence="1">Uncharacterized protein</fullName>
    </submittedName>
</protein>
<comment type="caution">
    <text evidence="1">The sequence shown here is derived from an EMBL/GenBank/DDBJ whole genome shotgun (WGS) entry which is preliminary data.</text>
</comment>